<feature type="compositionally biased region" description="Basic and acidic residues" evidence="2">
    <location>
        <begin position="402"/>
        <end position="411"/>
    </location>
</feature>
<dbReference type="OrthoDB" id="524326at2759"/>
<proteinExistence type="predicted"/>
<dbReference type="SUPFAM" id="SSF47473">
    <property type="entry name" value="EF-hand"/>
    <property type="match status" value="1"/>
</dbReference>
<evidence type="ECO:0000313" key="5">
    <source>
        <dbReference type="Proteomes" id="UP000284706"/>
    </source>
</evidence>
<dbReference type="InterPro" id="IPR000261">
    <property type="entry name" value="EH_dom"/>
</dbReference>
<feature type="region of interest" description="Disordered" evidence="2">
    <location>
        <begin position="695"/>
        <end position="718"/>
    </location>
</feature>
<feature type="domain" description="EH" evidence="3">
    <location>
        <begin position="91"/>
        <end position="186"/>
    </location>
</feature>
<keyword evidence="5" id="KW-1185">Reference proteome</keyword>
<feature type="region of interest" description="Disordered" evidence="2">
    <location>
        <begin position="381"/>
        <end position="439"/>
    </location>
</feature>
<dbReference type="InParanoid" id="A0A409Y177"/>
<evidence type="ECO:0000256" key="1">
    <source>
        <dbReference type="SAM" id="Coils"/>
    </source>
</evidence>
<dbReference type="EMBL" id="NHYE01001335">
    <property type="protein sequence ID" value="PPQ96703.1"/>
    <property type="molecule type" value="Genomic_DNA"/>
</dbReference>
<gene>
    <name evidence="4" type="ORF">CVT26_010255</name>
</gene>
<evidence type="ECO:0000313" key="4">
    <source>
        <dbReference type="EMBL" id="PPQ96703.1"/>
    </source>
</evidence>
<feature type="compositionally biased region" description="Low complexity" evidence="2">
    <location>
        <begin position="820"/>
        <end position="832"/>
    </location>
</feature>
<feature type="coiled-coil region" evidence="1">
    <location>
        <begin position="604"/>
        <end position="645"/>
    </location>
</feature>
<evidence type="ECO:0000256" key="2">
    <source>
        <dbReference type="SAM" id="MobiDB-lite"/>
    </source>
</evidence>
<feature type="region of interest" description="Disordered" evidence="2">
    <location>
        <begin position="811"/>
        <end position="869"/>
    </location>
</feature>
<protein>
    <recommendedName>
        <fullName evidence="3">EH domain-containing protein</fullName>
    </recommendedName>
</protein>
<dbReference type="Gene3D" id="1.10.238.10">
    <property type="entry name" value="EF-hand"/>
    <property type="match status" value="1"/>
</dbReference>
<feature type="region of interest" description="Disordered" evidence="2">
    <location>
        <begin position="294"/>
        <end position="346"/>
    </location>
</feature>
<dbReference type="AlphaFoldDB" id="A0A409Y177"/>
<reference evidence="4 5" key="1">
    <citation type="journal article" date="2018" name="Evol. Lett.">
        <title>Horizontal gene cluster transfer increased hallucinogenic mushroom diversity.</title>
        <authorList>
            <person name="Reynolds H.T."/>
            <person name="Vijayakumar V."/>
            <person name="Gluck-Thaler E."/>
            <person name="Korotkin H.B."/>
            <person name="Matheny P.B."/>
            <person name="Slot J.C."/>
        </authorList>
    </citation>
    <scope>NUCLEOTIDE SEQUENCE [LARGE SCALE GENOMIC DNA]</scope>
    <source>
        <strain evidence="4 5">SRW20</strain>
    </source>
</reference>
<evidence type="ECO:0000259" key="3">
    <source>
        <dbReference type="SMART" id="SM00027"/>
    </source>
</evidence>
<dbReference type="InterPro" id="IPR011992">
    <property type="entry name" value="EF-hand-dom_pair"/>
</dbReference>
<organism evidence="4 5">
    <name type="scientific">Gymnopilus dilepis</name>
    <dbReference type="NCBI Taxonomy" id="231916"/>
    <lineage>
        <taxon>Eukaryota</taxon>
        <taxon>Fungi</taxon>
        <taxon>Dikarya</taxon>
        <taxon>Basidiomycota</taxon>
        <taxon>Agaricomycotina</taxon>
        <taxon>Agaricomycetes</taxon>
        <taxon>Agaricomycetidae</taxon>
        <taxon>Agaricales</taxon>
        <taxon>Agaricineae</taxon>
        <taxon>Hymenogastraceae</taxon>
        <taxon>Gymnopilus</taxon>
    </lineage>
</organism>
<feature type="coiled-coil region" evidence="1">
    <location>
        <begin position="513"/>
        <end position="575"/>
    </location>
</feature>
<name>A0A409Y177_9AGAR</name>
<keyword evidence="1" id="KW-0175">Coiled coil</keyword>
<accession>A0A409Y177</accession>
<sequence length="921" mass="103419">MSSQLQPFIATEDELRLANRLLEINNWKRSDSLSLDKALGIFNLNRDELTVAIRLMGWVQAGANLSEGLLAQQGPLPHIKGIVDSPAEKGLPNITSTDIAEFVAIFNTLDPVNGRLNRSRVKEIYLQSGISWSHVEEIMFHFSDKKASVYFNDFALGLHLARTLKSGLISSLPSKIPPEVYKALVLHKLEAEAPHMQASPMRALPFIIVPGDEAPTSPELSVDPNSELQRYMEIIEKTGSIPGKMVLELEKKYGIKPSELAILWSRSRSQASTGDRPSSEKMISFRTALHKLLSEKTTRQQSSSRPPNVMLDSDPVENVDEESRFSTVQSGLPRRASFPTRNSTTIPQPIVREPAASSTIAEKAHIRAYNEAMDKVRRTQNLDSPLEDRSSLPIVRHQPLSSERHAQDAPPRELVNNAPPFRPSTLLPTSDPPAYTPPLRLRQAPLTSAVRAVDSFGREELRDLREEVARLISRLEHTDTERQAFQRDLQRNRDLQKQLDRSQAGERWLERELQQRTGEIAELQDLVSSLRRENLQHQAQLDEKQEMLDKAVRDRDEFRETVDTQEKQIAELTDLVSDLGKAIPLPPTRLYNSGMRILFLRASLRSAEAASEKAVQESNTLRRKTQAQEQQILELQQRLADMEANNQWTILRKEVQKGQVAISIQVQEMQDILEQAFLQGPQRRWQAPDVPSKALVDPVEDTTPPPVPSSLPRSSFMPSVVTSGSARSSSTFEAEIDLHSSQLEADLQLFRRDVEEKGYLSSPVTQRLISRYHLDAVDLGSTIWFTINVDDHPPLSKIDVAVEMLRTKITARHTEGPMTRSSSDSSSSERSSIATEYQPELTWSSTLTGDSPSLTPPVSNPFSPGPLKTRREFYISPAGAPDSLDRSYQPTNSTETQYNRTRLTHVPVSLYDTSVPIYSGS</sequence>
<dbReference type="Proteomes" id="UP000284706">
    <property type="component" value="Unassembled WGS sequence"/>
</dbReference>
<dbReference type="SMART" id="SM00027">
    <property type="entry name" value="EH"/>
    <property type="match status" value="1"/>
</dbReference>
<dbReference type="STRING" id="231916.A0A409Y177"/>
<feature type="compositionally biased region" description="Polar residues" evidence="2">
    <location>
        <begin position="841"/>
        <end position="853"/>
    </location>
</feature>
<comment type="caution">
    <text evidence="4">The sequence shown here is derived from an EMBL/GenBank/DDBJ whole genome shotgun (WGS) entry which is preliminary data.</text>
</comment>